<feature type="region of interest" description="Disordered" evidence="5">
    <location>
        <begin position="1"/>
        <end position="24"/>
    </location>
</feature>
<sequence>MAQLSQVWHTQVMPQTKKMDPDKVASASGQPECSICYNTYDNVFKTPKLLNCTHTFCLECLSRLMAISPGEQEEERGSSILCPFCRQPTEIPEKGPPALATSWEVLHKLPSHQQHEEAVWLDGERLCYKQALEAGPGALCICIDIGASKAEVPAQTQTNNRSLLGCLTDWKRLLLFIMLMVLMVVIVLWPLQCIITTGNLRCTPRTLGSFQGFGSTTVTPFTVIKQHTNRGSH</sequence>
<keyword evidence="6" id="KW-0812">Transmembrane</keyword>
<evidence type="ECO:0000256" key="6">
    <source>
        <dbReference type="SAM" id="Phobius"/>
    </source>
</evidence>
<evidence type="ECO:0000259" key="7">
    <source>
        <dbReference type="PROSITE" id="PS50089"/>
    </source>
</evidence>
<dbReference type="InterPro" id="IPR017907">
    <property type="entry name" value="Znf_RING_CS"/>
</dbReference>
<keyword evidence="6" id="KW-1133">Transmembrane helix</keyword>
<evidence type="ECO:0000256" key="3">
    <source>
        <dbReference type="ARBA" id="ARBA00022833"/>
    </source>
</evidence>
<evidence type="ECO:0000313" key="8">
    <source>
        <dbReference type="EMBL" id="KAL1021292.1"/>
    </source>
</evidence>
<dbReference type="InterPro" id="IPR027370">
    <property type="entry name" value="Znf-RING_euk"/>
</dbReference>
<dbReference type="CDD" id="cd16556">
    <property type="entry name" value="RING-HC_RNF183-like"/>
    <property type="match status" value="1"/>
</dbReference>
<gene>
    <name evidence="8" type="ORF">UPYG_G00011310</name>
</gene>
<keyword evidence="3" id="KW-0862">Zinc</keyword>
<dbReference type="PANTHER" id="PTHR22791">
    <property type="entry name" value="RING-TYPE DOMAIN-CONTAINING PROTEIN"/>
    <property type="match status" value="1"/>
</dbReference>
<dbReference type="PROSITE" id="PS50089">
    <property type="entry name" value="ZF_RING_2"/>
    <property type="match status" value="1"/>
</dbReference>
<evidence type="ECO:0000256" key="2">
    <source>
        <dbReference type="ARBA" id="ARBA00022771"/>
    </source>
</evidence>
<name>A0ABD0Y7S2_UMBPY</name>
<keyword evidence="9" id="KW-1185">Reference proteome</keyword>
<evidence type="ECO:0000313" key="9">
    <source>
        <dbReference type="Proteomes" id="UP001557470"/>
    </source>
</evidence>
<organism evidence="8 9">
    <name type="scientific">Umbra pygmaea</name>
    <name type="common">Eastern mudminnow</name>
    <dbReference type="NCBI Taxonomy" id="75934"/>
    <lineage>
        <taxon>Eukaryota</taxon>
        <taxon>Metazoa</taxon>
        <taxon>Chordata</taxon>
        <taxon>Craniata</taxon>
        <taxon>Vertebrata</taxon>
        <taxon>Euteleostomi</taxon>
        <taxon>Actinopterygii</taxon>
        <taxon>Neopterygii</taxon>
        <taxon>Teleostei</taxon>
        <taxon>Protacanthopterygii</taxon>
        <taxon>Esociformes</taxon>
        <taxon>Umbridae</taxon>
        <taxon>Umbra</taxon>
    </lineage>
</organism>
<keyword evidence="1" id="KW-0479">Metal-binding</keyword>
<dbReference type="PROSITE" id="PS00518">
    <property type="entry name" value="ZF_RING_1"/>
    <property type="match status" value="1"/>
</dbReference>
<evidence type="ECO:0000256" key="4">
    <source>
        <dbReference type="PROSITE-ProRule" id="PRU00175"/>
    </source>
</evidence>
<dbReference type="EMBL" id="JAGEUA010000001">
    <property type="protein sequence ID" value="KAL1021292.1"/>
    <property type="molecule type" value="Genomic_DNA"/>
</dbReference>
<comment type="caution">
    <text evidence="8">The sequence shown here is derived from an EMBL/GenBank/DDBJ whole genome shotgun (WGS) entry which is preliminary data.</text>
</comment>
<dbReference type="PANTHER" id="PTHR22791:SF4">
    <property type="entry name" value="RING FINGER PROTEIN 223"/>
    <property type="match status" value="1"/>
</dbReference>
<reference evidence="8 9" key="1">
    <citation type="submission" date="2024-06" db="EMBL/GenBank/DDBJ databases">
        <authorList>
            <person name="Pan Q."/>
            <person name="Wen M."/>
            <person name="Jouanno E."/>
            <person name="Zahm M."/>
            <person name="Klopp C."/>
            <person name="Cabau C."/>
            <person name="Louis A."/>
            <person name="Berthelot C."/>
            <person name="Parey E."/>
            <person name="Roest Crollius H."/>
            <person name="Montfort J."/>
            <person name="Robinson-Rechavi M."/>
            <person name="Bouchez O."/>
            <person name="Lampietro C."/>
            <person name="Lopez Roques C."/>
            <person name="Donnadieu C."/>
            <person name="Postlethwait J."/>
            <person name="Bobe J."/>
            <person name="Verreycken H."/>
            <person name="Guiguen Y."/>
        </authorList>
    </citation>
    <scope>NUCLEOTIDE SEQUENCE [LARGE SCALE GENOMIC DNA]</scope>
    <source>
        <strain evidence="8">Up_M1</strain>
        <tissue evidence="8">Testis</tissue>
    </source>
</reference>
<dbReference type="Proteomes" id="UP001557470">
    <property type="component" value="Unassembled WGS sequence"/>
</dbReference>
<feature type="compositionally biased region" description="Polar residues" evidence="5">
    <location>
        <begin position="1"/>
        <end position="14"/>
    </location>
</feature>
<dbReference type="GO" id="GO:0008270">
    <property type="term" value="F:zinc ion binding"/>
    <property type="evidence" value="ECO:0007669"/>
    <property type="project" value="UniProtKB-KW"/>
</dbReference>
<proteinExistence type="predicted"/>
<dbReference type="AlphaFoldDB" id="A0ABD0Y7S2"/>
<dbReference type="InterPro" id="IPR013083">
    <property type="entry name" value="Znf_RING/FYVE/PHD"/>
</dbReference>
<dbReference type="SMART" id="SM00184">
    <property type="entry name" value="RING"/>
    <property type="match status" value="1"/>
</dbReference>
<dbReference type="Gene3D" id="3.30.40.10">
    <property type="entry name" value="Zinc/RING finger domain, C3HC4 (zinc finger)"/>
    <property type="match status" value="1"/>
</dbReference>
<keyword evidence="6" id="KW-0472">Membrane</keyword>
<dbReference type="Pfam" id="PF13445">
    <property type="entry name" value="zf-RING_UBOX"/>
    <property type="match status" value="1"/>
</dbReference>
<dbReference type="InterPro" id="IPR001841">
    <property type="entry name" value="Znf_RING"/>
</dbReference>
<feature type="domain" description="RING-type" evidence="7">
    <location>
        <begin position="33"/>
        <end position="86"/>
    </location>
</feature>
<accession>A0ABD0Y7S2</accession>
<dbReference type="SUPFAM" id="SSF57850">
    <property type="entry name" value="RING/U-box"/>
    <property type="match status" value="1"/>
</dbReference>
<feature type="transmembrane region" description="Helical" evidence="6">
    <location>
        <begin position="173"/>
        <end position="191"/>
    </location>
</feature>
<protein>
    <recommendedName>
        <fullName evidence="7">RING-type domain-containing protein</fullName>
    </recommendedName>
</protein>
<dbReference type="InterPro" id="IPR051435">
    <property type="entry name" value="RING_finger_E3_ubiq-ligases"/>
</dbReference>
<evidence type="ECO:0000256" key="1">
    <source>
        <dbReference type="ARBA" id="ARBA00022723"/>
    </source>
</evidence>
<evidence type="ECO:0000256" key="5">
    <source>
        <dbReference type="SAM" id="MobiDB-lite"/>
    </source>
</evidence>
<keyword evidence="2 4" id="KW-0863">Zinc-finger</keyword>